<comment type="caution">
    <text evidence="2">The sequence shown here is derived from an EMBL/GenBank/DDBJ whole genome shotgun (WGS) entry which is preliminary data.</text>
</comment>
<accession>A0AAP8IY95</accession>
<reference evidence="2 3" key="1">
    <citation type="submission" date="2017-12" db="EMBL/GenBank/DDBJ databases">
        <title>Phylogenetic diversity of female urinary microbiome.</title>
        <authorList>
            <person name="Thomas-White K."/>
            <person name="Wolfe A.J."/>
        </authorList>
    </citation>
    <scope>NUCLEOTIDE SEQUENCE [LARGE SCALE GENOMIC DNA]</scope>
    <source>
        <strain evidence="2 3">UMB0004</strain>
    </source>
</reference>
<name>A0AAP8IY95_LACRH</name>
<evidence type="ECO:0000313" key="2">
    <source>
        <dbReference type="EMBL" id="PLA55556.1"/>
    </source>
</evidence>
<sequence>MSRLLLVQKGGILYGGVILGVNYDLIIYRMVYVCENLLQNLYKAILLLALIFTANGDFCF</sequence>
<protein>
    <submittedName>
        <fullName evidence="2">Uncharacterized protein</fullName>
    </submittedName>
</protein>
<gene>
    <name evidence="2" type="ORF">CYJ91_12645</name>
</gene>
<keyword evidence="1" id="KW-0472">Membrane</keyword>
<dbReference type="EMBL" id="PKJX01000008">
    <property type="protein sequence ID" value="PLA55556.1"/>
    <property type="molecule type" value="Genomic_DNA"/>
</dbReference>
<evidence type="ECO:0000256" key="1">
    <source>
        <dbReference type="SAM" id="Phobius"/>
    </source>
</evidence>
<proteinExistence type="predicted"/>
<dbReference type="AlphaFoldDB" id="A0AAP8IY95"/>
<feature type="transmembrane region" description="Helical" evidence="1">
    <location>
        <begin position="12"/>
        <end position="31"/>
    </location>
</feature>
<evidence type="ECO:0000313" key="3">
    <source>
        <dbReference type="Proteomes" id="UP000234212"/>
    </source>
</evidence>
<dbReference type="Proteomes" id="UP000234212">
    <property type="component" value="Unassembled WGS sequence"/>
</dbReference>
<keyword evidence="1" id="KW-1133">Transmembrane helix</keyword>
<keyword evidence="1" id="KW-0812">Transmembrane</keyword>
<organism evidence="2 3">
    <name type="scientific">Lacticaseibacillus rhamnosus</name>
    <name type="common">Lactobacillus rhamnosus</name>
    <dbReference type="NCBI Taxonomy" id="47715"/>
    <lineage>
        <taxon>Bacteria</taxon>
        <taxon>Bacillati</taxon>
        <taxon>Bacillota</taxon>
        <taxon>Bacilli</taxon>
        <taxon>Lactobacillales</taxon>
        <taxon>Lactobacillaceae</taxon>
        <taxon>Lacticaseibacillus</taxon>
    </lineage>
</organism>